<dbReference type="GO" id="GO:0004553">
    <property type="term" value="F:hydrolase activity, hydrolyzing O-glycosyl compounds"/>
    <property type="evidence" value="ECO:0007669"/>
    <property type="project" value="InterPro"/>
</dbReference>
<dbReference type="Proteomes" id="UP000255036">
    <property type="component" value="Unassembled WGS sequence"/>
</dbReference>
<name>A0A371ATC7_9FIRM</name>
<dbReference type="InterPro" id="IPR031330">
    <property type="entry name" value="Gly_Hdrlase_35_cat"/>
</dbReference>
<comment type="similarity">
    <text evidence="1 2">Belongs to the glycosyl hydrolase 35 family.</text>
</comment>
<dbReference type="Pfam" id="PF22369">
    <property type="entry name" value="GLMA_2nd"/>
    <property type="match status" value="1"/>
</dbReference>
<dbReference type="InterPro" id="IPR017853">
    <property type="entry name" value="GH"/>
</dbReference>
<keyword evidence="6" id="KW-1185">Reference proteome</keyword>
<dbReference type="AlphaFoldDB" id="A0A371ATC7"/>
<reference evidence="5 6" key="1">
    <citation type="submission" date="2018-07" db="EMBL/GenBank/DDBJ databases">
        <title>Anaerosacharophilus polymeroproducens gen. nov. sp. nov., an anaerobic bacterium isolated from salt field.</title>
        <authorList>
            <person name="Kim W."/>
            <person name="Yang S.-H."/>
            <person name="Oh J."/>
            <person name="Lee J.-H."/>
            <person name="Kwon K.K."/>
        </authorList>
    </citation>
    <scope>NUCLEOTIDE SEQUENCE [LARGE SCALE GENOMIC DNA]</scope>
    <source>
        <strain evidence="5 6">MCWD5</strain>
    </source>
</reference>
<dbReference type="GO" id="GO:0005975">
    <property type="term" value="P:carbohydrate metabolic process"/>
    <property type="evidence" value="ECO:0007669"/>
    <property type="project" value="InterPro"/>
</dbReference>
<comment type="caution">
    <text evidence="5">The sequence shown here is derived from an EMBL/GenBank/DDBJ whole genome shotgun (WGS) entry which is preliminary data.</text>
</comment>
<organism evidence="5 6">
    <name type="scientific">Anaerosacchariphilus polymeriproducens</name>
    <dbReference type="NCBI Taxonomy" id="1812858"/>
    <lineage>
        <taxon>Bacteria</taxon>
        <taxon>Bacillati</taxon>
        <taxon>Bacillota</taxon>
        <taxon>Clostridia</taxon>
        <taxon>Lachnospirales</taxon>
        <taxon>Lachnospiraceae</taxon>
        <taxon>Anaerosacchariphilus</taxon>
    </lineage>
</organism>
<dbReference type="OrthoDB" id="9813184at2"/>
<dbReference type="RefSeq" id="WP_115482585.1">
    <property type="nucleotide sequence ID" value="NZ_QRCT01000045.1"/>
</dbReference>
<evidence type="ECO:0000259" key="3">
    <source>
        <dbReference type="Pfam" id="PF01301"/>
    </source>
</evidence>
<feature type="domain" description="Glycoside hydrolase 35 catalytic" evidence="3">
    <location>
        <begin position="13"/>
        <end position="243"/>
    </location>
</feature>
<dbReference type="SUPFAM" id="SSF51445">
    <property type="entry name" value="(Trans)glycosidases"/>
    <property type="match status" value="1"/>
</dbReference>
<gene>
    <name evidence="5" type="ORF">DWV06_12815</name>
</gene>
<dbReference type="EMBL" id="QRCT01000045">
    <property type="protein sequence ID" value="RDU22823.1"/>
    <property type="molecule type" value="Genomic_DNA"/>
</dbReference>
<evidence type="ECO:0000259" key="4">
    <source>
        <dbReference type="Pfam" id="PF22369"/>
    </source>
</evidence>
<evidence type="ECO:0000256" key="2">
    <source>
        <dbReference type="RuleBase" id="RU003679"/>
    </source>
</evidence>
<evidence type="ECO:0000313" key="6">
    <source>
        <dbReference type="Proteomes" id="UP000255036"/>
    </source>
</evidence>
<dbReference type="PANTHER" id="PTHR23421">
    <property type="entry name" value="BETA-GALACTOSIDASE RELATED"/>
    <property type="match status" value="1"/>
</dbReference>
<sequence>MKENKIEFYGGKLYINGEKVFLLSGDYPYYRDSKDVWEEKLIKIKELGVNMLTFYIPWIHHSKEINGEVKYFFHGEFYDNSNLVYFMDLLKKHNIYCIIKPGPFIHAEVKNGGFPDFILNMDFPPLIKEDGSTINYMGKRLPNPLNLSFQKEVQVWFEQICINILDDYAFPKGNIIAIQIGNEGIYCNANNHIRDFDYSTLGLENYIDYLKNLYVDIDNYNVLHSKNLKSFDELESENMYQCDLDYIDWGKWSNVYMNRFYHDSSFIFKSYKLPILIGLNSPASEGLLSSWLARNYDETGRINFGFTNFLGNAVNSFEVFVQLILVSTLNQWPNLEDNWGHMWEGNEYRYAKTSLYHAMIMLSRGATGYDTYNICATDHTEAHLLYEQFEIDSYAGNPEVYKGIYCAEAPILADAETGDKYRDLFKFVTFIKEYEQELLEAERTPDLAICYCKDTFAIQAGQKSAINLLYQIVESCISSNTDFDILDLENVKKEEMQKYKMIFVYTGKCMPWSTQKTIKDLLTYEELVYIVGDLPAIDEYSRETTCIKNYFRNRGNYNHYISNDLLKVKRLLSLLKEQSEFIPQNDEVYTVLRRVGKVKFIFMINRSNEEQVNECRIENKYLKCKIEEKGFLILRIENDIVSQVYSSNDNTEVYFGMES</sequence>
<dbReference type="Gene3D" id="3.20.20.80">
    <property type="entry name" value="Glycosidases"/>
    <property type="match status" value="1"/>
</dbReference>
<dbReference type="InterPro" id="IPR001944">
    <property type="entry name" value="Glycoside_Hdrlase_35"/>
</dbReference>
<dbReference type="InterPro" id="IPR054746">
    <property type="entry name" value="GLMA-like_second"/>
</dbReference>
<evidence type="ECO:0000313" key="5">
    <source>
        <dbReference type="EMBL" id="RDU22823.1"/>
    </source>
</evidence>
<protein>
    <submittedName>
        <fullName evidence="5">Uncharacterized protein</fullName>
    </submittedName>
</protein>
<proteinExistence type="inferred from homology"/>
<feature type="domain" description="GLMA-like second" evidence="4">
    <location>
        <begin position="472"/>
        <end position="552"/>
    </location>
</feature>
<dbReference type="Pfam" id="PF01301">
    <property type="entry name" value="Glyco_hydro_35"/>
    <property type="match status" value="1"/>
</dbReference>
<evidence type="ECO:0000256" key="1">
    <source>
        <dbReference type="ARBA" id="ARBA00009809"/>
    </source>
</evidence>
<accession>A0A371ATC7</accession>